<keyword evidence="9" id="KW-1185">Reference proteome</keyword>
<dbReference type="PANTHER" id="PTHR43257">
    <property type="entry name" value="PYRUVATE DEHYDROGENASE E1 COMPONENT BETA SUBUNIT"/>
    <property type="match status" value="1"/>
</dbReference>
<dbReference type="Pfam" id="PF02780">
    <property type="entry name" value="Transketolase_C"/>
    <property type="match status" value="1"/>
</dbReference>
<comment type="function">
    <text evidence="4">The pyruvate dehydrogenase complex catalyzes the overall conversion of pyruvate to acetyl-CoA and CO(2). It contains multiple copies of three enzymatic components: pyruvate dehydrogenase (E1), dihydrolipoamide acetyltransferase (E2) and lipoamide dehydrogenase (E3).</text>
</comment>
<dbReference type="NCBIfam" id="TIGR03831">
    <property type="entry name" value="YgiT_finger"/>
    <property type="match status" value="1"/>
</dbReference>
<keyword evidence="8" id="KW-0670">Pyruvate</keyword>
<protein>
    <submittedName>
        <fullName evidence="8">Pyruvate dehydrogenase E1 component subunit beta</fullName>
    </submittedName>
</protein>
<reference evidence="8 9" key="1">
    <citation type="submission" date="2024-02" db="EMBL/GenBank/DDBJ databases">
        <authorList>
            <person name="Chen Y."/>
            <person name="Shah S."/>
            <person name="Dougan E. K."/>
            <person name="Thang M."/>
            <person name="Chan C."/>
        </authorList>
    </citation>
    <scope>NUCLEOTIDE SEQUENCE [LARGE SCALE GENOMIC DNA]</scope>
</reference>
<feature type="non-terminal residue" evidence="8">
    <location>
        <position position="1"/>
    </location>
</feature>
<evidence type="ECO:0000256" key="2">
    <source>
        <dbReference type="ARBA" id="ARBA00023002"/>
    </source>
</evidence>
<dbReference type="SUPFAM" id="SSF52518">
    <property type="entry name" value="Thiamin diphosphate-binding fold (THDP-binding)"/>
    <property type="match status" value="1"/>
</dbReference>
<comment type="cofactor">
    <cofactor evidence="1">
        <name>thiamine diphosphate</name>
        <dbReference type="ChEBI" id="CHEBI:58937"/>
    </cofactor>
</comment>
<keyword evidence="3" id="KW-0786">Thiamine pyrophosphate</keyword>
<evidence type="ECO:0000256" key="3">
    <source>
        <dbReference type="ARBA" id="ARBA00023052"/>
    </source>
</evidence>
<dbReference type="InterPro" id="IPR005475">
    <property type="entry name" value="Transketolase-like_Pyr-bd"/>
</dbReference>
<dbReference type="Gene3D" id="3.40.50.970">
    <property type="match status" value="1"/>
</dbReference>
<evidence type="ECO:0000256" key="1">
    <source>
        <dbReference type="ARBA" id="ARBA00001964"/>
    </source>
</evidence>
<name>A0ABP0NPU4_9DINO</name>
<keyword evidence="2" id="KW-0560">Oxidoreductase</keyword>
<dbReference type="InterPro" id="IPR029061">
    <property type="entry name" value="THDP-binding"/>
</dbReference>
<feature type="domain" description="Transketolase-like pyrimidine-binding" evidence="6">
    <location>
        <begin position="1"/>
        <end position="47"/>
    </location>
</feature>
<organism evidence="8 9">
    <name type="scientific">Durusdinium trenchii</name>
    <dbReference type="NCBI Taxonomy" id="1381693"/>
    <lineage>
        <taxon>Eukaryota</taxon>
        <taxon>Sar</taxon>
        <taxon>Alveolata</taxon>
        <taxon>Dinophyceae</taxon>
        <taxon>Suessiales</taxon>
        <taxon>Symbiodiniaceae</taxon>
        <taxon>Durusdinium</taxon>
    </lineage>
</organism>
<dbReference type="SUPFAM" id="SSF52922">
    <property type="entry name" value="TK C-terminal domain-like"/>
    <property type="match status" value="1"/>
</dbReference>
<proteinExistence type="predicted"/>
<evidence type="ECO:0000259" key="6">
    <source>
        <dbReference type="Pfam" id="PF02779"/>
    </source>
</evidence>
<evidence type="ECO:0000313" key="8">
    <source>
        <dbReference type="EMBL" id="CAK9065815.1"/>
    </source>
</evidence>
<dbReference type="InterPro" id="IPR009014">
    <property type="entry name" value="Transketo_C/PFOR_II"/>
</dbReference>
<sequence>HSCYEEDSYYAHIPGVRTVVPSTPFDAKGMMHASLRSPDPVVFLYPAGLRTLVEDVPDEPYEVSLEEAAVRMEGSDLTIVSSGAGMPEVLKAAETLRDEGMGVEVVDLRVLKEMDTDTLVNSVAKTKRLLTVDQSYFTLCPGAEVIARVATNVDGAKYKRVAFPDAPPPASPEMFLWMRPDADKIAGAARGLDRVKSALWDGDRLVVVEDIPALLCSACGEQFFEDRTALALDLMRGGGFPPGEAERQMTVEVFRYRSSEPDREGLLALATVAIAQDETYGFMPDGGRTILVQVLGDESIAQVASTEQSEEAWQAWGVTRAPDLSPAELETLAGYAALNFPLTPDRIAQLSDS</sequence>
<dbReference type="InterPro" id="IPR033248">
    <property type="entry name" value="Transketolase_C"/>
</dbReference>
<evidence type="ECO:0000313" key="9">
    <source>
        <dbReference type="Proteomes" id="UP001642464"/>
    </source>
</evidence>
<evidence type="ECO:0000259" key="7">
    <source>
        <dbReference type="Pfam" id="PF02780"/>
    </source>
</evidence>
<gene>
    <name evidence="8" type="ORF">SCF082_LOCUS33618</name>
</gene>
<accession>A0ABP0NPU4</accession>
<comment type="caution">
    <text evidence="8">The sequence shown here is derived from an EMBL/GenBank/DDBJ whole genome shotgun (WGS) entry which is preliminary data.</text>
</comment>
<dbReference type="EMBL" id="CAXAMM010030004">
    <property type="protein sequence ID" value="CAK9065815.1"/>
    <property type="molecule type" value="Genomic_DNA"/>
</dbReference>
<dbReference type="InterPro" id="IPR022453">
    <property type="entry name" value="Znf_MqsA-type"/>
</dbReference>
<evidence type="ECO:0000256" key="5">
    <source>
        <dbReference type="ARBA" id="ARBA00051231"/>
    </source>
</evidence>
<dbReference type="Pfam" id="PF02779">
    <property type="entry name" value="Transket_pyr"/>
    <property type="match status" value="1"/>
</dbReference>
<feature type="domain" description="Transketolase C-terminal" evidence="7">
    <location>
        <begin position="67"/>
        <end position="185"/>
    </location>
</feature>
<dbReference type="PANTHER" id="PTHR43257:SF2">
    <property type="entry name" value="PYRUVATE DEHYDROGENASE E1 COMPONENT SUBUNIT BETA"/>
    <property type="match status" value="1"/>
</dbReference>
<dbReference type="Gene3D" id="3.40.50.920">
    <property type="match status" value="1"/>
</dbReference>
<feature type="non-terminal residue" evidence="8">
    <location>
        <position position="353"/>
    </location>
</feature>
<comment type="catalytic activity">
    <reaction evidence="5">
        <text>N(6)-[(R)-lipoyl]-L-lysyl-[protein] + pyruvate + H(+) = N(6)-[(R)-S(8)-acetyldihydrolipoyl]-L-lysyl-[protein] + CO2</text>
        <dbReference type="Rhea" id="RHEA:19189"/>
        <dbReference type="Rhea" id="RHEA-COMP:10474"/>
        <dbReference type="Rhea" id="RHEA-COMP:10478"/>
        <dbReference type="ChEBI" id="CHEBI:15361"/>
        <dbReference type="ChEBI" id="CHEBI:15378"/>
        <dbReference type="ChEBI" id="CHEBI:16526"/>
        <dbReference type="ChEBI" id="CHEBI:83099"/>
        <dbReference type="ChEBI" id="CHEBI:83111"/>
        <dbReference type="EC" id="1.2.4.1"/>
    </reaction>
</comment>
<dbReference type="Proteomes" id="UP001642464">
    <property type="component" value="Unassembled WGS sequence"/>
</dbReference>
<evidence type="ECO:0000256" key="4">
    <source>
        <dbReference type="ARBA" id="ARBA00025211"/>
    </source>
</evidence>